<dbReference type="Proteomes" id="UP000549616">
    <property type="component" value="Unassembled WGS sequence"/>
</dbReference>
<dbReference type="EMBL" id="JACCFK010000002">
    <property type="protein sequence ID" value="NYI93192.1"/>
    <property type="molecule type" value="Genomic_DNA"/>
</dbReference>
<reference evidence="2 3" key="1">
    <citation type="submission" date="2020-07" db="EMBL/GenBank/DDBJ databases">
        <title>Sequencing the genomes of 1000 actinobacteria strains.</title>
        <authorList>
            <person name="Klenk H.-P."/>
        </authorList>
    </citation>
    <scope>NUCLEOTIDE SEQUENCE [LARGE SCALE GENOMIC DNA]</scope>
    <source>
        <strain evidence="2 3">DSM 104006</strain>
    </source>
</reference>
<name>A0A853BET9_9PSEU</name>
<evidence type="ECO:0000256" key="1">
    <source>
        <dbReference type="SAM" id="MobiDB-lite"/>
    </source>
</evidence>
<dbReference type="InterPro" id="IPR013785">
    <property type="entry name" value="Aldolase_TIM"/>
</dbReference>
<protein>
    <submittedName>
        <fullName evidence="2">NAD(P)H-dependent flavin oxidoreductase YrpB (Nitropropane dioxygenase family)</fullName>
    </submittedName>
</protein>
<dbReference type="SUPFAM" id="SSF51412">
    <property type="entry name" value="Inosine monophosphate dehydrogenase (IMPDH)"/>
    <property type="match status" value="1"/>
</dbReference>
<sequence>MVRTRFCDVFGVEHPITQGGRQRVGRAELTSAVANAGGPGLLTALAQPMPEDLAKEIARCREMTDDPAGHLPSFRAGGVKRRGS</sequence>
<dbReference type="GO" id="GO:0051213">
    <property type="term" value="F:dioxygenase activity"/>
    <property type="evidence" value="ECO:0007669"/>
    <property type="project" value="UniProtKB-KW"/>
</dbReference>
<dbReference type="PANTHER" id="PTHR32332:SF20">
    <property type="entry name" value="2-NITROPROPANE DIOXYGENASE-LIKE PROTEIN"/>
    <property type="match status" value="1"/>
</dbReference>
<feature type="region of interest" description="Disordered" evidence="1">
    <location>
        <begin position="64"/>
        <end position="84"/>
    </location>
</feature>
<keyword evidence="2" id="KW-0223">Dioxygenase</keyword>
<keyword evidence="2" id="KW-0560">Oxidoreductase</keyword>
<evidence type="ECO:0000313" key="3">
    <source>
        <dbReference type="Proteomes" id="UP000549616"/>
    </source>
</evidence>
<dbReference type="Pfam" id="PF03060">
    <property type="entry name" value="NMO"/>
    <property type="match status" value="1"/>
</dbReference>
<dbReference type="Gene3D" id="3.20.20.70">
    <property type="entry name" value="Aldolase class I"/>
    <property type="match status" value="1"/>
</dbReference>
<keyword evidence="3" id="KW-1185">Reference proteome</keyword>
<evidence type="ECO:0000313" key="2">
    <source>
        <dbReference type="EMBL" id="NYI93192.1"/>
    </source>
</evidence>
<proteinExistence type="predicted"/>
<organism evidence="2 3">
    <name type="scientific">Amycolatopsis endophytica</name>
    <dbReference type="NCBI Taxonomy" id="860233"/>
    <lineage>
        <taxon>Bacteria</taxon>
        <taxon>Bacillati</taxon>
        <taxon>Actinomycetota</taxon>
        <taxon>Actinomycetes</taxon>
        <taxon>Pseudonocardiales</taxon>
        <taxon>Pseudonocardiaceae</taxon>
        <taxon>Amycolatopsis</taxon>
    </lineage>
</organism>
<comment type="caution">
    <text evidence="2">The sequence shown here is derived from an EMBL/GenBank/DDBJ whole genome shotgun (WGS) entry which is preliminary data.</text>
</comment>
<gene>
    <name evidence="2" type="ORF">HNR02_006567</name>
</gene>
<dbReference type="PANTHER" id="PTHR32332">
    <property type="entry name" value="2-NITROPROPANE DIOXYGENASE"/>
    <property type="match status" value="1"/>
</dbReference>
<dbReference type="AlphaFoldDB" id="A0A853BET9"/>
<accession>A0A853BET9</accession>